<keyword evidence="7" id="KW-1185">Reference proteome</keyword>
<keyword evidence="2 4" id="KW-0238">DNA-binding</keyword>
<keyword evidence="1" id="KW-0805">Transcription regulation</keyword>
<dbReference type="OrthoDB" id="9812993at2"/>
<dbReference type="STRING" id="545694.TREPR_3706"/>
<dbReference type="InterPro" id="IPR009057">
    <property type="entry name" value="Homeodomain-like_sf"/>
</dbReference>
<dbReference type="GO" id="GO:0003700">
    <property type="term" value="F:DNA-binding transcription factor activity"/>
    <property type="evidence" value="ECO:0007669"/>
    <property type="project" value="TreeGrafter"/>
</dbReference>
<accession>F5YQD2</accession>
<evidence type="ECO:0000313" key="6">
    <source>
        <dbReference type="EMBL" id="AEF86176.1"/>
    </source>
</evidence>
<dbReference type="PANTHER" id="PTHR30055:SF234">
    <property type="entry name" value="HTH-TYPE TRANSCRIPTIONAL REGULATOR BETI"/>
    <property type="match status" value="1"/>
</dbReference>
<evidence type="ECO:0000256" key="2">
    <source>
        <dbReference type="ARBA" id="ARBA00023125"/>
    </source>
</evidence>
<dbReference type="InterPro" id="IPR001647">
    <property type="entry name" value="HTH_TetR"/>
</dbReference>
<evidence type="ECO:0000256" key="3">
    <source>
        <dbReference type="ARBA" id="ARBA00023163"/>
    </source>
</evidence>
<feature type="DNA-binding region" description="H-T-H motif" evidence="4">
    <location>
        <begin position="28"/>
        <end position="47"/>
    </location>
</feature>
<dbReference type="PANTHER" id="PTHR30055">
    <property type="entry name" value="HTH-TYPE TRANSCRIPTIONAL REGULATOR RUTR"/>
    <property type="match status" value="1"/>
</dbReference>
<dbReference type="HOGENOM" id="CLU_069356_12_2_12"/>
<dbReference type="SUPFAM" id="SSF46689">
    <property type="entry name" value="Homeodomain-like"/>
    <property type="match status" value="1"/>
</dbReference>
<gene>
    <name evidence="6" type="ordered locus">TREPR_3706</name>
</gene>
<evidence type="ECO:0000259" key="5">
    <source>
        <dbReference type="PROSITE" id="PS50977"/>
    </source>
</evidence>
<dbReference type="EMBL" id="CP001843">
    <property type="protein sequence ID" value="AEF86176.1"/>
    <property type="molecule type" value="Genomic_DNA"/>
</dbReference>
<reference evidence="7" key="1">
    <citation type="submission" date="2009-12" db="EMBL/GenBank/DDBJ databases">
        <title>Complete sequence of Treponema primitia strain ZAS-2.</title>
        <authorList>
            <person name="Tetu S.G."/>
            <person name="Matson E."/>
            <person name="Ren Q."/>
            <person name="Seshadri R."/>
            <person name="Elbourne L."/>
            <person name="Hassan K.A."/>
            <person name="Durkin A."/>
            <person name="Radune D."/>
            <person name="Mohamoud Y."/>
            <person name="Shay R."/>
            <person name="Jin S."/>
            <person name="Zhang X."/>
            <person name="Lucey K."/>
            <person name="Ballor N.R."/>
            <person name="Ottesen E."/>
            <person name="Rosenthal R."/>
            <person name="Allen A."/>
            <person name="Leadbetter J.R."/>
            <person name="Paulsen I.T."/>
        </authorList>
    </citation>
    <scope>NUCLEOTIDE SEQUENCE [LARGE SCALE GENOMIC DNA]</scope>
    <source>
        <strain evidence="7">ATCC BAA-887 / DSM 12427 / ZAS-2</strain>
    </source>
</reference>
<feature type="domain" description="HTH tetR-type" evidence="5">
    <location>
        <begin position="5"/>
        <end position="65"/>
    </location>
</feature>
<sequence length="192" mass="21327">MDETGGTREHILGIALGLFAGRGYEAAGVQEIVSQAGITKPTLYYHFKSKQGLLEAIVAEYGAVLAETTRKAAAYNHDLVTNLTSLFRETMKFARGNPDFYRLMMSLFSAPPGTEAFLAGTGLRRQLVGILEELFTAASRDHGNMKRRQKIYAETFMGLLETFGVLTVNNEISLDDHLSFRIVHQYMHGIFS</sequence>
<dbReference type="eggNOG" id="COG1309">
    <property type="taxonomic scope" value="Bacteria"/>
</dbReference>
<evidence type="ECO:0000256" key="4">
    <source>
        <dbReference type="PROSITE-ProRule" id="PRU00335"/>
    </source>
</evidence>
<organism evidence="6 7">
    <name type="scientific">Treponema primitia (strain ATCC BAA-887 / DSM 12427 / ZAS-2)</name>
    <dbReference type="NCBI Taxonomy" id="545694"/>
    <lineage>
        <taxon>Bacteria</taxon>
        <taxon>Pseudomonadati</taxon>
        <taxon>Spirochaetota</taxon>
        <taxon>Spirochaetia</taxon>
        <taxon>Spirochaetales</taxon>
        <taxon>Treponemataceae</taxon>
        <taxon>Treponema</taxon>
    </lineage>
</organism>
<proteinExistence type="predicted"/>
<protein>
    <submittedName>
        <fullName evidence="6">Transcriptional regulator, TetR family</fullName>
    </submittedName>
</protein>
<dbReference type="PRINTS" id="PR00455">
    <property type="entry name" value="HTHTETR"/>
</dbReference>
<dbReference type="KEGG" id="tpi:TREPR_3706"/>
<evidence type="ECO:0000313" key="7">
    <source>
        <dbReference type="Proteomes" id="UP000009223"/>
    </source>
</evidence>
<dbReference type="PROSITE" id="PS50977">
    <property type="entry name" value="HTH_TETR_2"/>
    <property type="match status" value="1"/>
</dbReference>
<evidence type="ECO:0000256" key="1">
    <source>
        <dbReference type="ARBA" id="ARBA00023015"/>
    </source>
</evidence>
<dbReference type="AlphaFoldDB" id="F5YQD2"/>
<keyword evidence="3" id="KW-0804">Transcription</keyword>
<dbReference type="Pfam" id="PF00440">
    <property type="entry name" value="TetR_N"/>
    <property type="match status" value="1"/>
</dbReference>
<dbReference type="Gene3D" id="1.10.357.10">
    <property type="entry name" value="Tetracycline Repressor, domain 2"/>
    <property type="match status" value="1"/>
</dbReference>
<dbReference type="InterPro" id="IPR050109">
    <property type="entry name" value="HTH-type_TetR-like_transc_reg"/>
</dbReference>
<name>F5YQD2_TREPZ</name>
<dbReference type="Proteomes" id="UP000009223">
    <property type="component" value="Chromosome"/>
</dbReference>
<dbReference type="GO" id="GO:0000976">
    <property type="term" value="F:transcription cis-regulatory region binding"/>
    <property type="evidence" value="ECO:0007669"/>
    <property type="project" value="TreeGrafter"/>
</dbReference>
<dbReference type="RefSeq" id="WP_015706620.1">
    <property type="nucleotide sequence ID" value="NC_015578.1"/>
</dbReference>
<reference evidence="6 7" key="2">
    <citation type="journal article" date="2011" name="ISME J.">
        <title>RNA-seq reveals cooperative metabolic interactions between two termite-gut spirochete species in co-culture.</title>
        <authorList>
            <person name="Rosenthal A.Z."/>
            <person name="Matson E.G."/>
            <person name="Eldar A."/>
            <person name="Leadbetter J.R."/>
        </authorList>
    </citation>
    <scope>NUCLEOTIDE SEQUENCE [LARGE SCALE GENOMIC DNA]</scope>
    <source>
        <strain evidence="7">ATCC BAA-887 / DSM 12427 / ZAS-2</strain>
    </source>
</reference>